<sequence length="144" mass="15379">MLKNIPPLLGPELLSTLRAMGHGDEIAIVDANFPAEFLGPSVIRADGIAATDILDAVLTVMPLDDFVDDAAIGMAVVGDASAVPAIFGEFEALIARHEPTRRFSTIERFAFYDRASKAAALVQTGEARLYGNIILKKGVIRPES</sequence>
<dbReference type="AlphaFoldDB" id="A0A7W6INZ4"/>
<protein>
    <submittedName>
        <fullName evidence="4">L-fucose mutarotase</fullName>
        <ecNumber evidence="4">5.1.3.29</ecNumber>
    </submittedName>
</protein>
<dbReference type="GO" id="GO:0042806">
    <property type="term" value="F:fucose binding"/>
    <property type="evidence" value="ECO:0007669"/>
    <property type="project" value="TreeGrafter"/>
</dbReference>
<evidence type="ECO:0000313" key="5">
    <source>
        <dbReference type="Proteomes" id="UP000547011"/>
    </source>
</evidence>
<evidence type="ECO:0000256" key="3">
    <source>
        <dbReference type="ARBA" id="ARBA00036324"/>
    </source>
</evidence>
<dbReference type="GO" id="GO:0062193">
    <property type="term" value="F:D-ribose pyranase activity"/>
    <property type="evidence" value="ECO:0007669"/>
    <property type="project" value="UniProtKB-EC"/>
</dbReference>
<proteinExistence type="predicted"/>
<evidence type="ECO:0000313" key="4">
    <source>
        <dbReference type="EMBL" id="MBB4052626.1"/>
    </source>
</evidence>
<dbReference type="Gene3D" id="3.40.1650.10">
    <property type="entry name" value="RbsD-like domain"/>
    <property type="match status" value="1"/>
</dbReference>
<reference evidence="4 5" key="1">
    <citation type="submission" date="2020-08" db="EMBL/GenBank/DDBJ databases">
        <title>Genomic Encyclopedia of Type Strains, Phase IV (KMG-IV): sequencing the most valuable type-strain genomes for metagenomic binning, comparative biology and taxonomic classification.</title>
        <authorList>
            <person name="Goeker M."/>
        </authorList>
    </citation>
    <scope>NUCLEOTIDE SEQUENCE [LARGE SCALE GENOMIC DNA]</scope>
    <source>
        <strain evidence="4 5">DSM 23447</strain>
    </source>
</reference>
<dbReference type="EMBL" id="JACIEW010000005">
    <property type="protein sequence ID" value="MBB4052626.1"/>
    <property type="molecule type" value="Genomic_DNA"/>
</dbReference>
<comment type="caution">
    <text evidence="4">The sequence shown here is derived from an EMBL/GenBank/DDBJ whole genome shotgun (WGS) entry which is preliminary data.</text>
</comment>
<dbReference type="Proteomes" id="UP000547011">
    <property type="component" value="Unassembled WGS sequence"/>
</dbReference>
<comment type="catalytic activity">
    <reaction evidence="1">
        <text>beta-D-ribopyranose = beta-D-ribofuranose</text>
        <dbReference type="Rhea" id="RHEA:25432"/>
        <dbReference type="ChEBI" id="CHEBI:27476"/>
        <dbReference type="ChEBI" id="CHEBI:47002"/>
        <dbReference type="EC" id="5.4.99.62"/>
    </reaction>
</comment>
<dbReference type="EC" id="5.1.3.29" evidence="4"/>
<dbReference type="InterPro" id="IPR007721">
    <property type="entry name" value="RbsD_FucU"/>
</dbReference>
<keyword evidence="2 4" id="KW-0413">Isomerase</keyword>
<dbReference type="InterPro" id="IPR050443">
    <property type="entry name" value="RbsD/FucU_mutarotase"/>
</dbReference>
<dbReference type="InterPro" id="IPR023750">
    <property type="entry name" value="RbsD-like_sf"/>
</dbReference>
<dbReference type="PANTHER" id="PTHR31690">
    <property type="entry name" value="FUCOSE MUTAROTASE"/>
    <property type="match status" value="1"/>
</dbReference>
<keyword evidence="5" id="KW-1185">Reference proteome</keyword>
<comment type="catalytic activity">
    <reaction evidence="3">
        <text>alpha-L-fucose = beta-L-fucose</text>
        <dbReference type="Rhea" id="RHEA:25580"/>
        <dbReference type="ChEBI" id="CHEBI:42548"/>
        <dbReference type="ChEBI" id="CHEBI:42589"/>
        <dbReference type="EC" id="5.1.3.29"/>
    </reaction>
</comment>
<gene>
    <name evidence="4" type="ORF">GGR20_002274</name>
</gene>
<dbReference type="PANTHER" id="PTHR31690:SF4">
    <property type="entry name" value="FUCOSE MUTAROTASE"/>
    <property type="match status" value="1"/>
</dbReference>
<evidence type="ECO:0000256" key="1">
    <source>
        <dbReference type="ARBA" id="ARBA00000223"/>
    </source>
</evidence>
<dbReference type="RefSeq" id="WP_183311341.1">
    <property type="nucleotide sequence ID" value="NZ_JACIEW010000005.1"/>
</dbReference>
<dbReference type="GO" id="GO:0036373">
    <property type="term" value="F:L-fucose mutarotase activity"/>
    <property type="evidence" value="ECO:0007669"/>
    <property type="project" value="UniProtKB-EC"/>
</dbReference>
<organism evidence="4 5">
    <name type="scientific">Devosia subaequoris</name>
    <dbReference type="NCBI Taxonomy" id="395930"/>
    <lineage>
        <taxon>Bacteria</taxon>
        <taxon>Pseudomonadati</taxon>
        <taxon>Pseudomonadota</taxon>
        <taxon>Alphaproteobacteria</taxon>
        <taxon>Hyphomicrobiales</taxon>
        <taxon>Devosiaceae</taxon>
        <taxon>Devosia</taxon>
    </lineage>
</organism>
<accession>A0A7W6INZ4</accession>
<dbReference type="GO" id="GO:0006004">
    <property type="term" value="P:fucose metabolic process"/>
    <property type="evidence" value="ECO:0007669"/>
    <property type="project" value="TreeGrafter"/>
</dbReference>
<evidence type="ECO:0000256" key="2">
    <source>
        <dbReference type="ARBA" id="ARBA00023235"/>
    </source>
</evidence>
<dbReference type="SUPFAM" id="SSF102546">
    <property type="entry name" value="RbsD-like"/>
    <property type="match status" value="1"/>
</dbReference>
<name>A0A7W6INZ4_9HYPH</name>
<dbReference type="Pfam" id="PF05025">
    <property type="entry name" value="RbsD_FucU"/>
    <property type="match status" value="1"/>
</dbReference>